<evidence type="ECO:0000256" key="2">
    <source>
        <dbReference type="ARBA" id="ARBA00023125"/>
    </source>
</evidence>
<keyword evidence="3" id="KW-0804">Transcription</keyword>
<dbReference type="SMART" id="SM00345">
    <property type="entry name" value="HTH_GNTR"/>
    <property type="match status" value="1"/>
</dbReference>
<dbReference type="PROSITE" id="PS50949">
    <property type="entry name" value="HTH_GNTR"/>
    <property type="match status" value="1"/>
</dbReference>
<dbReference type="Pfam" id="PF01547">
    <property type="entry name" value="SBP_bac_1"/>
    <property type="match status" value="1"/>
</dbReference>
<keyword evidence="2" id="KW-0238">DNA-binding</keyword>
<evidence type="ECO:0000259" key="4">
    <source>
        <dbReference type="PROSITE" id="PS50949"/>
    </source>
</evidence>
<dbReference type="GO" id="GO:0003700">
    <property type="term" value="F:DNA-binding transcription factor activity"/>
    <property type="evidence" value="ECO:0007669"/>
    <property type="project" value="InterPro"/>
</dbReference>
<comment type="caution">
    <text evidence="5">The sequence shown here is derived from an EMBL/GenBank/DDBJ whole genome shotgun (WGS) entry which is preliminary data.</text>
</comment>
<dbReference type="InterPro" id="IPR006059">
    <property type="entry name" value="SBP"/>
</dbReference>
<keyword evidence="6" id="KW-1185">Reference proteome</keyword>
<keyword evidence="1" id="KW-0805">Transcription regulation</keyword>
<dbReference type="SUPFAM" id="SSF46785">
    <property type="entry name" value="Winged helix' DNA-binding domain"/>
    <property type="match status" value="1"/>
</dbReference>
<evidence type="ECO:0000313" key="6">
    <source>
        <dbReference type="Proteomes" id="UP000307943"/>
    </source>
</evidence>
<accession>A0A5C4T4F3</accession>
<dbReference type="PRINTS" id="PR00035">
    <property type="entry name" value="HTHGNTR"/>
</dbReference>
<protein>
    <submittedName>
        <fullName evidence="5">Extracellular solute-binding protein</fullName>
    </submittedName>
</protein>
<sequence>MSQISYNYRDDIYRIRTIFDYKYTNRFFYVVIGSRHNGSIAGGATVMSKRTSSRNRLDDMVATLQEDILTGKRAEGEFLPSELDLGELYSLSKNTVRKGLDRLVADGYIEKVPRIGARIIRKKQSSGEVLRFGYYPTLDMEVQLLELVDRFNEDNPDIRVEPIPVGYPRNQEAVGKYLSEGMVFDVMTVNLYNYEYIRSESPEKSMLEPLDAREDLFPFLNAPFSSGGRQYVLPFVFTPVVLCYNKEHFREAELAEPDSGWTWDDLSAAADKLSAGNDRLGFYFHLMSENRWPIFLLQNGVRFERDAEGRYDMRAPLVREAFQTCMDIVNKHFPSHLSENDFDVLSLFLRGKASIIMASYSNLNALKEADFEYDIAPLPHLKELRTLLVVIGLAINKTSMRKQEAKRFVDYLLSYDTQLRIRRNTLNLPSLKRAAEWVGDEPEKGRPYRFHMYRELIHTFRLYSDLNWTTSEMMTIRNEMRYYWSKLEDLDTVLERLEEKL</sequence>
<dbReference type="InterPro" id="IPR050490">
    <property type="entry name" value="Bact_solute-bd_prot1"/>
</dbReference>
<dbReference type="InterPro" id="IPR036390">
    <property type="entry name" value="WH_DNA-bd_sf"/>
</dbReference>
<dbReference type="Pfam" id="PF00392">
    <property type="entry name" value="GntR"/>
    <property type="match status" value="1"/>
</dbReference>
<dbReference type="PANTHER" id="PTHR43649">
    <property type="entry name" value="ARABINOSE-BINDING PROTEIN-RELATED"/>
    <property type="match status" value="1"/>
</dbReference>
<organism evidence="5 6">
    <name type="scientific">Paenibacillus hemerocallicola</name>
    <dbReference type="NCBI Taxonomy" id="1172614"/>
    <lineage>
        <taxon>Bacteria</taxon>
        <taxon>Bacillati</taxon>
        <taxon>Bacillota</taxon>
        <taxon>Bacilli</taxon>
        <taxon>Bacillales</taxon>
        <taxon>Paenibacillaceae</taxon>
        <taxon>Paenibacillus</taxon>
    </lineage>
</organism>
<gene>
    <name evidence="5" type="ORF">FE784_23795</name>
</gene>
<dbReference type="Gene3D" id="1.10.10.10">
    <property type="entry name" value="Winged helix-like DNA-binding domain superfamily/Winged helix DNA-binding domain"/>
    <property type="match status" value="1"/>
</dbReference>
<evidence type="ECO:0000313" key="5">
    <source>
        <dbReference type="EMBL" id="TNJ63746.1"/>
    </source>
</evidence>
<dbReference type="Proteomes" id="UP000307943">
    <property type="component" value="Unassembled WGS sequence"/>
</dbReference>
<dbReference type="InterPro" id="IPR036388">
    <property type="entry name" value="WH-like_DNA-bd_sf"/>
</dbReference>
<evidence type="ECO:0000256" key="1">
    <source>
        <dbReference type="ARBA" id="ARBA00023015"/>
    </source>
</evidence>
<dbReference type="InterPro" id="IPR000524">
    <property type="entry name" value="Tscrpt_reg_HTH_GntR"/>
</dbReference>
<dbReference type="Gene3D" id="3.40.190.10">
    <property type="entry name" value="Periplasmic binding protein-like II"/>
    <property type="match status" value="1"/>
</dbReference>
<evidence type="ECO:0000256" key="3">
    <source>
        <dbReference type="ARBA" id="ARBA00023163"/>
    </source>
</evidence>
<feature type="domain" description="HTH gntR-type" evidence="4">
    <location>
        <begin position="54"/>
        <end position="122"/>
    </location>
</feature>
<dbReference type="CDD" id="cd07377">
    <property type="entry name" value="WHTH_GntR"/>
    <property type="match status" value="1"/>
</dbReference>
<name>A0A5C4T4F3_9BACL</name>
<dbReference type="EMBL" id="VDCQ01000038">
    <property type="protein sequence ID" value="TNJ63746.1"/>
    <property type="molecule type" value="Genomic_DNA"/>
</dbReference>
<dbReference type="OrthoDB" id="2374506at2"/>
<dbReference type="PANTHER" id="PTHR43649:SF30">
    <property type="entry name" value="ABC TRANSPORTER SUBSTRATE-BINDING PROTEIN"/>
    <property type="match status" value="1"/>
</dbReference>
<reference evidence="5 6" key="1">
    <citation type="submission" date="2019-05" db="EMBL/GenBank/DDBJ databases">
        <title>We sequenced the genome of Paenibacillus hemerocallicola KCTC 33185 for further insight into its adaptation and study the phylogeny of Paenibacillus.</title>
        <authorList>
            <person name="Narsing Rao M.P."/>
        </authorList>
    </citation>
    <scope>NUCLEOTIDE SEQUENCE [LARGE SCALE GENOMIC DNA]</scope>
    <source>
        <strain evidence="5 6">KCTC 33185</strain>
    </source>
</reference>
<proteinExistence type="predicted"/>
<dbReference type="SUPFAM" id="SSF53850">
    <property type="entry name" value="Periplasmic binding protein-like II"/>
    <property type="match status" value="1"/>
</dbReference>
<dbReference type="GO" id="GO:0003677">
    <property type="term" value="F:DNA binding"/>
    <property type="evidence" value="ECO:0007669"/>
    <property type="project" value="UniProtKB-KW"/>
</dbReference>
<dbReference type="AlphaFoldDB" id="A0A5C4T4F3"/>